<dbReference type="EMBL" id="LRGB01000024">
    <property type="protein sequence ID" value="KZS21605.1"/>
    <property type="molecule type" value="Genomic_DNA"/>
</dbReference>
<protein>
    <submittedName>
        <fullName evidence="1">WD repeat-containing protein</fullName>
    </submittedName>
</protein>
<dbReference type="SUPFAM" id="SSF47923">
    <property type="entry name" value="Ypt/Rab-GAP domain of gyp1p"/>
    <property type="match status" value="1"/>
</dbReference>
<dbReference type="Proteomes" id="UP000076858">
    <property type="component" value="Unassembled WGS sequence"/>
</dbReference>
<organism evidence="1 2">
    <name type="scientific">Daphnia magna</name>
    <dbReference type="NCBI Taxonomy" id="35525"/>
    <lineage>
        <taxon>Eukaryota</taxon>
        <taxon>Metazoa</taxon>
        <taxon>Ecdysozoa</taxon>
        <taxon>Arthropoda</taxon>
        <taxon>Crustacea</taxon>
        <taxon>Branchiopoda</taxon>
        <taxon>Diplostraca</taxon>
        <taxon>Cladocera</taxon>
        <taxon>Anomopoda</taxon>
        <taxon>Daphniidae</taxon>
        <taxon>Daphnia</taxon>
    </lineage>
</organism>
<dbReference type="InterPro" id="IPR035969">
    <property type="entry name" value="Rab-GAP_TBC_sf"/>
</dbReference>
<dbReference type="Pfam" id="PF00566">
    <property type="entry name" value="RabGAP-TBC"/>
    <property type="match status" value="1"/>
</dbReference>
<dbReference type="STRING" id="35525.A0A0P5T8I9"/>
<keyword evidence="2" id="KW-1185">Reference proteome</keyword>
<reference evidence="1 2" key="1">
    <citation type="submission" date="2016-03" db="EMBL/GenBank/DDBJ databases">
        <title>EvidentialGene: Evidence-directed Construction of Genes on Genomes.</title>
        <authorList>
            <person name="Gilbert D.G."/>
            <person name="Choi J.-H."/>
            <person name="Mockaitis K."/>
            <person name="Colbourne J."/>
            <person name="Pfrender M."/>
        </authorList>
    </citation>
    <scope>NUCLEOTIDE SEQUENCE [LARGE SCALE GENOMIC DNA]</scope>
    <source>
        <strain evidence="1 2">Xinb3</strain>
        <tissue evidence="1">Complete organism</tissue>
    </source>
</reference>
<dbReference type="Gene3D" id="1.10.472.80">
    <property type="entry name" value="Ypt/Rab-GAP domain of gyp1p, domain 3"/>
    <property type="match status" value="1"/>
</dbReference>
<dbReference type="PROSITE" id="PS50086">
    <property type="entry name" value="TBC_RABGAP"/>
    <property type="match status" value="1"/>
</dbReference>
<dbReference type="AlphaFoldDB" id="A0A0P5T8I9"/>
<sequence>MLSGRMAYFTNPAISRESLKIILGNFEVIPEDHRLKLWMTAILQLPNNKTQYLKLRKAGQKLDSSVKLLEDDKIGNEAKVCNQVLKSLFAHCSSLRQFNHFNLADFVEPFSGLLVSHELIYFEVMLTILVNWCQHWFDHIPLPPYTLLSMLDIIFLKNHPELYKHLSNLGIRAIDYAWRWLSTSFKTIVDPQEWLIVWDHILVNEPNFMYFIPLAACKLQSRDLMELSTHSEIMEMLHSTIPLDANSLLKEAYKMCDATPVELQLSQMHHFHPLIPGYYPTLNPTDLITFHSTENSDLGNLNQLLEKVQETAAEVENVIKDGMTLRRWIMNQQDKLFILP</sequence>
<name>A0A0P5T8I9_9CRUS</name>
<gene>
    <name evidence="1" type="ORF">APZ42_011561</name>
</gene>
<accession>A0A0P5T8I9</accession>
<proteinExistence type="predicted"/>
<evidence type="ECO:0000313" key="2">
    <source>
        <dbReference type="Proteomes" id="UP000076858"/>
    </source>
</evidence>
<dbReference type="InterPro" id="IPR000195">
    <property type="entry name" value="Rab-GAP-TBC_dom"/>
</dbReference>
<evidence type="ECO:0000313" key="1">
    <source>
        <dbReference type="EMBL" id="KZS21605.1"/>
    </source>
</evidence>
<dbReference type="OrthoDB" id="5578278at2759"/>
<comment type="caution">
    <text evidence="1">The sequence shown here is derived from an EMBL/GenBank/DDBJ whole genome shotgun (WGS) entry which is preliminary data.</text>
</comment>